<dbReference type="Proteomes" id="UP000315003">
    <property type="component" value="Chromosome"/>
</dbReference>
<organism evidence="2 3">
    <name type="scientific">Stieleria bergensis</name>
    <dbReference type="NCBI Taxonomy" id="2528025"/>
    <lineage>
        <taxon>Bacteria</taxon>
        <taxon>Pseudomonadati</taxon>
        <taxon>Planctomycetota</taxon>
        <taxon>Planctomycetia</taxon>
        <taxon>Pirellulales</taxon>
        <taxon>Pirellulaceae</taxon>
        <taxon>Stieleria</taxon>
    </lineage>
</organism>
<name>A0A517SSE7_9BACT</name>
<keyword evidence="3" id="KW-1185">Reference proteome</keyword>
<dbReference type="AlphaFoldDB" id="A0A517SSE7"/>
<sequence precursor="true">MMLVNGYKRAAFLLAACCVALMTGCHSFHGHRMASHSSLPSCDCCDQAVGVCDCDQMPVQIDDSCDSIYDGGCDSLFSGNRSQLRRGSAIGWFDGCANILGYPNKIALWDKRADCHRISPATEREVLQYLHRHGLHSTLVRSNQYDPIGEFKRLIHNKKISAGWRCTFGVYDCIRYTVIPGRVIGGDWYNPFTDSIHLYSDIPSIAMAKAAYAKDVHGRNTPGNYAVTQEFPIIGLTHERLANREVYRHYRSQRNHGAITEAERILEPDFFGSLGSQTLGFLPGGSVYGRAAGALVGHSIRGITDPASLAQKYPHAPF</sequence>
<protein>
    <submittedName>
        <fullName evidence="2">Uncharacterized protein</fullName>
    </submittedName>
</protein>
<evidence type="ECO:0000313" key="2">
    <source>
        <dbReference type="EMBL" id="QDT59057.1"/>
    </source>
</evidence>
<feature type="chain" id="PRO_5022059847" evidence="1">
    <location>
        <begin position="28"/>
        <end position="318"/>
    </location>
</feature>
<evidence type="ECO:0000256" key="1">
    <source>
        <dbReference type="SAM" id="SignalP"/>
    </source>
</evidence>
<feature type="signal peptide" evidence="1">
    <location>
        <begin position="1"/>
        <end position="27"/>
    </location>
</feature>
<keyword evidence="1" id="KW-0732">Signal</keyword>
<evidence type="ECO:0000313" key="3">
    <source>
        <dbReference type="Proteomes" id="UP000315003"/>
    </source>
</evidence>
<reference evidence="2 3" key="1">
    <citation type="submission" date="2019-02" db="EMBL/GenBank/DDBJ databases">
        <title>Deep-cultivation of Planctomycetes and their phenomic and genomic characterization uncovers novel biology.</title>
        <authorList>
            <person name="Wiegand S."/>
            <person name="Jogler M."/>
            <person name="Boedeker C."/>
            <person name="Pinto D."/>
            <person name="Vollmers J."/>
            <person name="Rivas-Marin E."/>
            <person name="Kohn T."/>
            <person name="Peeters S.H."/>
            <person name="Heuer A."/>
            <person name="Rast P."/>
            <person name="Oberbeckmann S."/>
            <person name="Bunk B."/>
            <person name="Jeske O."/>
            <person name="Meyerdierks A."/>
            <person name="Storesund J.E."/>
            <person name="Kallscheuer N."/>
            <person name="Luecker S."/>
            <person name="Lage O.M."/>
            <person name="Pohl T."/>
            <person name="Merkel B.J."/>
            <person name="Hornburger P."/>
            <person name="Mueller R.-W."/>
            <person name="Bruemmer F."/>
            <person name="Labrenz M."/>
            <person name="Spormann A.M."/>
            <person name="Op den Camp H."/>
            <person name="Overmann J."/>
            <person name="Amann R."/>
            <person name="Jetten M.S.M."/>
            <person name="Mascher T."/>
            <person name="Medema M.H."/>
            <person name="Devos D.P."/>
            <person name="Kaster A.-K."/>
            <person name="Ovreas L."/>
            <person name="Rohde M."/>
            <person name="Galperin M.Y."/>
            <person name="Jogler C."/>
        </authorList>
    </citation>
    <scope>NUCLEOTIDE SEQUENCE [LARGE SCALE GENOMIC DNA]</scope>
    <source>
        <strain evidence="2 3">SV_7m_r</strain>
    </source>
</reference>
<proteinExistence type="predicted"/>
<dbReference type="EMBL" id="CP036272">
    <property type="protein sequence ID" value="QDT59057.1"/>
    <property type="molecule type" value="Genomic_DNA"/>
</dbReference>
<gene>
    <name evidence="2" type="ORF">SV7mr_15630</name>
</gene>
<accession>A0A517SSE7</accession>